<dbReference type="Pfam" id="PF12852">
    <property type="entry name" value="Cupin_6"/>
    <property type="match status" value="1"/>
</dbReference>
<proteinExistence type="predicted"/>
<dbReference type="PROSITE" id="PS01124">
    <property type="entry name" value="HTH_ARAC_FAMILY_2"/>
    <property type="match status" value="1"/>
</dbReference>
<dbReference type="PANTHER" id="PTHR46796:SF13">
    <property type="entry name" value="HTH-TYPE TRANSCRIPTIONAL ACTIVATOR RHAS"/>
    <property type="match status" value="1"/>
</dbReference>
<dbReference type="SUPFAM" id="SSF46689">
    <property type="entry name" value="Homeodomain-like"/>
    <property type="match status" value="2"/>
</dbReference>
<dbReference type="InterPro" id="IPR050204">
    <property type="entry name" value="AraC_XylS_family_regulators"/>
</dbReference>
<evidence type="ECO:0000313" key="6">
    <source>
        <dbReference type="Proteomes" id="UP001500842"/>
    </source>
</evidence>
<dbReference type="PROSITE" id="PS00041">
    <property type="entry name" value="HTH_ARAC_FAMILY_1"/>
    <property type="match status" value="1"/>
</dbReference>
<comment type="caution">
    <text evidence="5">The sequence shown here is derived from an EMBL/GenBank/DDBJ whole genome shotgun (WGS) entry which is preliminary data.</text>
</comment>
<keyword evidence="2" id="KW-0238">DNA-binding</keyword>
<dbReference type="RefSeq" id="WP_141005562.1">
    <property type="nucleotide sequence ID" value="NZ_BAAAOR010000014.1"/>
</dbReference>
<sequence length="308" mass="32476">MDPLVDVLTLLDARSRLSSRFAAGAEPWRVDFEQPDGLKFNAVLTGTCLLAVDGLEPMTVGAGDCYLLTRPLPFALASDLSAPAVPAADVFAGPADDTAVVGCTPGEEPAFTALGGSFAFSGPAARLLDVLPPVLLVPSGAAASDGLAETLASIDRELRQDLPGAPVVAQHLAIVMLVRMVRWHLAHDSVLPQGWLRGLADPVVTAALSAIHGAPDHGWTVAELARVGRVSRSTLAQRFSDTVGMGPIEYLVDWRMELASRQLALGDDSVARVGRRLGYASESAFSTAFKRIRGVTPSSHRQLQRQAG</sequence>
<dbReference type="Gene3D" id="1.10.10.60">
    <property type="entry name" value="Homeodomain-like"/>
    <property type="match status" value="2"/>
</dbReference>
<keyword evidence="6" id="KW-1185">Reference proteome</keyword>
<evidence type="ECO:0000259" key="4">
    <source>
        <dbReference type="PROSITE" id="PS01124"/>
    </source>
</evidence>
<reference evidence="5 6" key="1">
    <citation type="journal article" date="2019" name="Int. J. Syst. Evol. Microbiol.">
        <title>The Global Catalogue of Microorganisms (GCM) 10K type strain sequencing project: providing services to taxonomists for standard genome sequencing and annotation.</title>
        <authorList>
            <consortium name="The Broad Institute Genomics Platform"/>
            <consortium name="The Broad Institute Genome Sequencing Center for Infectious Disease"/>
            <person name="Wu L."/>
            <person name="Ma J."/>
        </authorList>
    </citation>
    <scope>NUCLEOTIDE SEQUENCE [LARGE SCALE GENOMIC DNA]</scope>
    <source>
        <strain evidence="5 6">JCM 14942</strain>
    </source>
</reference>
<name>A0ABN2ABY5_9ACTN</name>
<evidence type="ECO:0000256" key="2">
    <source>
        <dbReference type="ARBA" id="ARBA00023125"/>
    </source>
</evidence>
<dbReference type="InterPro" id="IPR032783">
    <property type="entry name" value="AraC_lig"/>
</dbReference>
<dbReference type="PRINTS" id="PR00032">
    <property type="entry name" value="HTHARAC"/>
</dbReference>
<dbReference type="InterPro" id="IPR009057">
    <property type="entry name" value="Homeodomain-like_sf"/>
</dbReference>
<dbReference type="Pfam" id="PF12833">
    <property type="entry name" value="HTH_18"/>
    <property type="match status" value="1"/>
</dbReference>
<keyword evidence="1" id="KW-0805">Transcription regulation</keyword>
<dbReference type="SMART" id="SM00342">
    <property type="entry name" value="HTH_ARAC"/>
    <property type="match status" value="1"/>
</dbReference>
<evidence type="ECO:0000256" key="1">
    <source>
        <dbReference type="ARBA" id="ARBA00023015"/>
    </source>
</evidence>
<accession>A0ABN2ABY5</accession>
<evidence type="ECO:0000256" key="3">
    <source>
        <dbReference type="ARBA" id="ARBA00023163"/>
    </source>
</evidence>
<organism evidence="5 6">
    <name type="scientific">Nocardioides humi</name>
    <dbReference type="NCBI Taxonomy" id="449461"/>
    <lineage>
        <taxon>Bacteria</taxon>
        <taxon>Bacillati</taxon>
        <taxon>Actinomycetota</taxon>
        <taxon>Actinomycetes</taxon>
        <taxon>Propionibacteriales</taxon>
        <taxon>Nocardioidaceae</taxon>
        <taxon>Nocardioides</taxon>
    </lineage>
</organism>
<dbReference type="InterPro" id="IPR018062">
    <property type="entry name" value="HTH_AraC-typ_CS"/>
</dbReference>
<dbReference type="InterPro" id="IPR018060">
    <property type="entry name" value="HTH_AraC"/>
</dbReference>
<protein>
    <submittedName>
        <fullName evidence="5">AraC family transcriptional regulator</fullName>
    </submittedName>
</protein>
<evidence type="ECO:0000313" key="5">
    <source>
        <dbReference type="EMBL" id="GAA1516007.1"/>
    </source>
</evidence>
<dbReference type="Proteomes" id="UP001500842">
    <property type="component" value="Unassembled WGS sequence"/>
</dbReference>
<dbReference type="PANTHER" id="PTHR46796">
    <property type="entry name" value="HTH-TYPE TRANSCRIPTIONAL ACTIVATOR RHAS-RELATED"/>
    <property type="match status" value="1"/>
</dbReference>
<gene>
    <name evidence="5" type="ORF">GCM10009788_20370</name>
</gene>
<keyword evidence="3" id="KW-0804">Transcription</keyword>
<dbReference type="InterPro" id="IPR020449">
    <property type="entry name" value="Tscrpt_reg_AraC-type_HTH"/>
</dbReference>
<feature type="domain" description="HTH araC/xylS-type" evidence="4">
    <location>
        <begin position="205"/>
        <end position="303"/>
    </location>
</feature>
<dbReference type="EMBL" id="BAAAOR010000014">
    <property type="protein sequence ID" value="GAA1516007.1"/>
    <property type="molecule type" value="Genomic_DNA"/>
</dbReference>